<keyword evidence="1" id="KW-0966">Cell projection</keyword>
<name>A0ABV1M5V5_9NEIS</name>
<keyword evidence="2" id="KW-1185">Reference proteome</keyword>
<dbReference type="GO" id="GO:0008168">
    <property type="term" value="F:methyltransferase activity"/>
    <property type="evidence" value="ECO:0007669"/>
    <property type="project" value="UniProtKB-KW"/>
</dbReference>
<dbReference type="RefSeq" id="WP_349588701.1">
    <property type="nucleotide sequence ID" value="NZ_JBEFLD010000006.1"/>
</dbReference>
<reference evidence="1" key="1">
    <citation type="submission" date="2024-06" db="EMBL/GenBank/DDBJ databases">
        <title>Genome sequence of Vogesella sp. MAHUQ-64.</title>
        <authorList>
            <person name="Huq M.A."/>
        </authorList>
    </citation>
    <scope>NUCLEOTIDE SEQUENCE</scope>
    <source>
        <strain evidence="1">MAHUQ-64</strain>
    </source>
</reference>
<sequence length="408" mass="46337">MMSQKQVLDVTTPVYLDKFTCLGPSCPDNCCYGWTVTVDHETYGRLRGLPDKELKPVIQHALHRGKGKSGSWDYGYLSQKQDASRSCELLDGEGLCRLQKKCGEQILPDICSSFPRVTNVIDGQVEQFATMACPEVTRLIFAEHAPFDLIVKKLEVRTGSVSRQADMKKNSPLSKLRAFLLALLATQEIPTWKSLAVTQLIVEDWLAHSDQKQNIDELIEPFLRMWEERVLDGSLLQELDGLRRHDLLHVKVMAAASRIRSEIIFRDIRYLQLIEEALVGLSLGVEGADDQVLAANFAKAKEVVEVDALLRRVSLNHMVSNYFQSALDLVGDAQRLSMEYLMLRFWLVGLSLARKRTLRQEEVVELVYIFYRVNIHTPSYLVKCSQEFIAAGMNKVEHWMLILPLDAA</sequence>
<keyword evidence="1" id="KW-0808">Transferase</keyword>
<keyword evidence="1" id="KW-0969">Cilium</keyword>
<accession>A0ABV1M5V5</accession>
<protein>
    <submittedName>
        <fullName evidence="1">Flagellin lysine-N-methylase</fullName>
        <ecNumber evidence="1">2.1.1.-</ecNumber>
    </submittedName>
</protein>
<dbReference type="EMBL" id="JBEFLD010000006">
    <property type="protein sequence ID" value="MEQ6291609.1"/>
    <property type="molecule type" value="Genomic_DNA"/>
</dbReference>
<keyword evidence="1" id="KW-0282">Flagellum</keyword>
<evidence type="ECO:0000313" key="1">
    <source>
        <dbReference type="EMBL" id="MEQ6291609.1"/>
    </source>
</evidence>
<dbReference type="EC" id="2.1.1.-" evidence="1"/>
<gene>
    <name evidence="1" type="primary">fliB</name>
    <name evidence="1" type="ORF">ABNW52_13405</name>
</gene>
<comment type="caution">
    <text evidence="1">The sequence shown here is derived from an EMBL/GenBank/DDBJ whole genome shotgun (WGS) entry which is preliminary data.</text>
</comment>
<keyword evidence="1" id="KW-0489">Methyltransferase</keyword>
<evidence type="ECO:0000313" key="2">
    <source>
        <dbReference type="Proteomes" id="UP001433638"/>
    </source>
</evidence>
<proteinExistence type="predicted"/>
<dbReference type="GO" id="GO:0032259">
    <property type="term" value="P:methylation"/>
    <property type="evidence" value="ECO:0007669"/>
    <property type="project" value="UniProtKB-KW"/>
</dbReference>
<organism evidence="1 2">
    <name type="scientific">Vogesella oryzagri</name>
    <dbReference type="NCBI Taxonomy" id="3160864"/>
    <lineage>
        <taxon>Bacteria</taxon>
        <taxon>Pseudomonadati</taxon>
        <taxon>Pseudomonadota</taxon>
        <taxon>Betaproteobacteria</taxon>
        <taxon>Neisseriales</taxon>
        <taxon>Chromobacteriaceae</taxon>
        <taxon>Vogesella</taxon>
    </lineage>
</organism>
<dbReference type="Proteomes" id="UP001433638">
    <property type="component" value="Unassembled WGS sequence"/>
</dbReference>
<dbReference type="NCBIfam" id="NF038110">
    <property type="entry name" value="Lys_methyl_FliB"/>
    <property type="match status" value="1"/>
</dbReference>